<name>A0AAN9JNZ9_CLITE</name>
<evidence type="ECO:0000313" key="2">
    <source>
        <dbReference type="Proteomes" id="UP001359559"/>
    </source>
</evidence>
<gene>
    <name evidence="1" type="ORF">RJT34_11655</name>
</gene>
<sequence length="70" mass="8312">MNVIMYICTWSVLNKSKLFLAMKHVLILLRMLDQLALISLYYLKIKPITIRLEEEVLIHHTHPTSRTEAY</sequence>
<keyword evidence="2" id="KW-1185">Reference proteome</keyword>
<accession>A0AAN9JNZ9</accession>
<organism evidence="1 2">
    <name type="scientific">Clitoria ternatea</name>
    <name type="common">Butterfly pea</name>
    <dbReference type="NCBI Taxonomy" id="43366"/>
    <lineage>
        <taxon>Eukaryota</taxon>
        <taxon>Viridiplantae</taxon>
        <taxon>Streptophyta</taxon>
        <taxon>Embryophyta</taxon>
        <taxon>Tracheophyta</taxon>
        <taxon>Spermatophyta</taxon>
        <taxon>Magnoliopsida</taxon>
        <taxon>eudicotyledons</taxon>
        <taxon>Gunneridae</taxon>
        <taxon>Pentapetalae</taxon>
        <taxon>rosids</taxon>
        <taxon>fabids</taxon>
        <taxon>Fabales</taxon>
        <taxon>Fabaceae</taxon>
        <taxon>Papilionoideae</taxon>
        <taxon>50 kb inversion clade</taxon>
        <taxon>NPAAA clade</taxon>
        <taxon>indigoferoid/millettioid clade</taxon>
        <taxon>Phaseoleae</taxon>
        <taxon>Clitoria</taxon>
    </lineage>
</organism>
<protein>
    <submittedName>
        <fullName evidence="1">Uncharacterized protein</fullName>
    </submittedName>
</protein>
<dbReference type="EMBL" id="JAYKXN010000003">
    <property type="protein sequence ID" value="KAK7300804.1"/>
    <property type="molecule type" value="Genomic_DNA"/>
</dbReference>
<evidence type="ECO:0000313" key="1">
    <source>
        <dbReference type="EMBL" id="KAK7300804.1"/>
    </source>
</evidence>
<dbReference type="Proteomes" id="UP001359559">
    <property type="component" value="Unassembled WGS sequence"/>
</dbReference>
<proteinExistence type="predicted"/>
<reference evidence="1 2" key="1">
    <citation type="submission" date="2024-01" db="EMBL/GenBank/DDBJ databases">
        <title>The genomes of 5 underutilized Papilionoideae crops provide insights into root nodulation and disease resistance.</title>
        <authorList>
            <person name="Yuan L."/>
        </authorList>
    </citation>
    <scope>NUCLEOTIDE SEQUENCE [LARGE SCALE GENOMIC DNA]</scope>
    <source>
        <strain evidence="1">LY-2023</strain>
        <tissue evidence="1">Leaf</tissue>
    </source>
</reference>
<comment type="caution">
    <text evidence="1">The sequence shown here is derived from an EMBL/GenBank/DDBJ whole genome shotgun (WGS) entry which is preliminary data.</text>
</comment>
<dbReference type="AlphaFoldDB" id="A0AAN9JNZ9"/>